<dbReference type="Proteomes" id="UP000887578">
    <property type="component" value="Unplaced"/>
</dbReference>
<organism evidence="1 2">
    <name type="scientific">Panagrolaimus davidi</name>
    <dbReference type="NCBI Taxonomy" id="227884"/>
    <lineage>
        <taxon>Eukaryota</taxon>
        <taxon>Metazoa</taxon>
        <taxon>Ecdysozoa</taxon>
        <taxon>Nematoda</taxon>
        <taxon>Chromadorea</taxon>
        <taxon>Rhabditida</taxon>
        <taxon>Tylenchina</taxon>
        <taxon>Panagrolaimomorpha</taxon>
        <taxon>Panagrolaimoidea</taxon>
        <taxon>Panagrolaimidae</taxon>
        <taxon>Panagrolaimus</taxon>
    </lineage>
</organism>
<reference evidence="2" key="1">
    <citation type="submission" date="2022-11" db="UniProtKB">
        <authorList>
            <consortium name="WormBaseParasite"/>
        </authorList>
    </citation>
    <scope>IDENTIFICATION</scope>
</reference>
<proteinExistence type="predicted"/>
<dbReference type="PANTHER" id="PTHR21010:SF3">
    <property type="entry name" value="DAXX"/>
    <property type="match status" value="1"/>
</dbReference>
<protein>
    <submittedName>
        <fullName evidence="2">Uncharacterized protein</fullName>
    </submittedName>
</protein>
<evidence type="ECO:0000313" key="1">
    <source>
        <dbReference type="Proteomes" id="UP000887578"/>
    </source>
</evidence>
<name>A0A914QPU4_9BILA</name>
<dbReference type="PANTHER" id="PTHR21010">
    <property type="entry name" value="AGAP001581-PA"/>
    <property type="match status" value="1"/>
</dbReference>
<sequence length="113" mass="13236">MNQPPVTKTNGIASFFGPKTINVAPSTKYQNLLEKIRAATTDELRKECDRLYIELYKLIRKYLALRQVVLELSQSFHDSRFYPFILRYPLLKSMVKRVLRAPAFSEICHEINE</sequence>
<dbReference type="AlphaFoldDB" id="A0A914QPU4"/>
<evidence type="ECO:0000313" key="2">
    <source>
        <dbReference type="WBParaSite" id="PDA_v2.g3533.t1"/>
    </source>
</evidence>
<keyword evidence="1" id="KW-1185">Reference proteome</keyword>
<dbReference type="WBParaSite" id="PDA_v2.g3533.t1">
    <property type="protein sequence ID" value="PDA_v2.g3533.t1"/>
    <property type="gene ID" value="PDA_v2.g3533"/>
</dbReference>
<accession>A0A914QPU4</accession>